<dbReference type="InterPro" id="IPR038148">
    <property type="entry name" value="Tn1545/Tn916_Xis"/>
</dbReference>
<dbReference type="InterPro" id="IPR041657">
    <property type="entry name" value="HTH_17"/>
</dbReference>
<feature type="domain" description="Helix-turn-helix" evidence="1">
    <location>
        <begin position="22"/>
        <end position="71"/>
    </location>
</feature>
<evidence type="ECO:0000259" key="1">
    <source>
        <dbReference type="Pfam" id="PF12728"/>
    </source>
</evidence>
<accession>A0AAX0B3V0</accession>
<dbReference type="InterPro" id="IPR010093">
    <property type="entry name" value="SinI_DNA-bd"/>
</dbReference>
<dbReference type="Pfam" id="PF12728">
    <property type="entry name" value="HTH_17"/>
    <property type="match status" value="1"/>
</dbReference>
<dbReference type="GO" id="GO:0003677">
    <property type="term" value="F:DNA binding"/>
    <property type="evidence" value="ECO:0007669"/>
    <property type="project" value="InterPro"/>
</dbReference>
<dbReference type="Gene3D" id="3.90.105.50">
    <property type="match status" value="1"/>
</dbReference>
<protein>
    <submittedName>
        <fullName evidence="2">Excisionase family DNA binding protein</fullName>
    </submittedName>
</protein>
<dbReference type="AlphaFoldDB" id="A0AAX0B3V0"/>
<dbReference type="NCBIfam" id="TIGR01764">
    <property type="entry name" value="excise"/>
    <property type="match status" value="1"/>
</dbReference>
<proteinExistence type="predicted"/>
<evidence type="ECO:0000313" key="3">
    <source>
        <dbReference type="Proteomes" id="UP001193748"/>
    </source>
</evidence>
<organism evidence="2 3">
    <name type="scientific">Clostridium beijerinckii</name>
    <name type="common">Clostridium MP</name>
    <dbReference type="NCBI Taxonomy" id="1520"/>
    <lineage>
        <taxon>Bacteria</taxon>
        <taxon>Bacillati</taxon>
        <taxon>Bacillota</taxon>
        <taxon>Clostridia</taxon>
        <taxon>Eubacteriales</taxon>
        <taxon>Clostridiaceae</taxon>
        <taxon>Clostridium</taxon>
    </lineage>
</organism>
<reference evidence="2" key="1">
    <citation type="submission" date="2020-05" db="EMBL/GenBank/DDBJ databases">
        <authorList>
            <person name="Brown S."/>
            <person name="Huntemann M."/>
            <person name="Clum A."/>
            <person name="Spunde A."/>
            <person name="Palaniappan K."/>
            <person name="Ritter S."/>
            <person name="Mikhailova N."/>
            <person name="Chen I.-M."/>
            <person name="Stamatis D."/>
            <person name="Reddy T."/>
            <person name="O'Malley R."/>
            <person name="Daum C."/>
            <person name="Shapiro N."/>
            <person name="Ivanova N."/>
            <person name="Kyrpides N."/>
            <person name="Woyke T."/>
        </authorList>
    </citation>
    <scope>NUCLEOTIDE SEQUENCE</scope>
    <source>
        <strain evidence="2">DJ080</strain>
    </source>
</reference>
<comment type="caution">
    <text evidence="2">The sequence shown here is derived from an EMBL/GenBank/DDBJ whole genome shotgun (WGS) entry which is preliminary data.</text>
</comment>
<name>A0AAX0B3V0_CLOBE</name>
<dbReference type="RefSeq" id="WP_173711410.1">
    <property type="nucleotide sequence ID" value="NZ_JABSWW010000001.1"/>
</dbReference>
<evidence type="ECO:0000313" key="2">
    <source>
        <dbReference type="EMBL" id="NRT90065.1"/>
    </source>
</evidence>
<gene>
    <name evidence="2" type="ORF">B0H41_003744</name>
</gene>
<dbReference type="EMBL" id="JABSWW010000001">
    <property type="protein sequence ID" value="NRT90065.1"/>
    <property type="molecule type" value="Genomic_DNA"/>
</dbReference>
<reference evidence="2" key="2">
    <citation type="journal article" date="2022" name="Nat. Biotechnol.">
        <title>Carbon-negative production of acetone and isopropanol by gas fermentation at industrial pilot scale.</title>
        <authorList>
            <person name="Liew F.E."/>
            <person name="Nogle R."/>
            <person name="Abdalla T."/>
            <person name="Rasor B.J."/>
            <person name="Canter C."/>
            <person name="Jensen R.O."/>
            <person name="Wang L."/>
            <person name="Strutz J."/>
            <person name="Chirania P."/>
            <person name="De Tissera S."/>
            <person name="Mueller A.P."/>
            <person name="Ruan Z."/>
            <person name="Gao A."/>
            <person name="Tran L."/>
            <person name="Engle N.L."/>
            <person name="Bromley J.C."/>
            <person name="Daniell J."/>
            <person name="Conrado R."/>
            <person name="Tschaplinski T.J."/>
            <person name="Giannone R.J."/>
            <person name="Hettich R.L."/>
            <person name="Karim A.S."/>
            <person name="Simpson S.D."/>
            <person name="Brown S.D."/>
            <person name="Leang C."/>
            <person name="Jewett M.C."/>
            <person name="Kopke M."/>
        </authorList>
    </citation>
    <scope>NUCLEOTIDE SEQUENCE</scope>
    <source>
        <strain evidence="2">DJ080</strain>
    </source>
</reference>
<sequence length="79" mass="9405">MEELLREILETLKSERPKKITFSIQDAALYMGIGHEKVRELVDKKNTDFPYFKIGTRTAIDKRALDRWLEKITEEHRTI</sequence>
<dbReference type="Proteomes" id="UP001193748">
    <property type="component" value="Unassembled WGS sequence"/>
</dbReference>